<dbReference type="NCBIfam" id="TIGR00738">
    <property type="entry name" value="rrf2_super"/>
    <property type="match status" value="1"/>
</dbReference>
<dbReference type="PROSITE" id="PS51197">
    <property type="entry name" value="HTH_RRF2_2"/>
    <property type="match status" value="1"/>
</dbReference>
<dbReference type="EMBL" id="FWFR01000002">
    <property type="protein sequence ID" value="SLN57506.1"/>
    <property type="molecule type" value="Genomic_DNA"/>
</dbReference>
<dbReference type="InterPro" id="IPR014290">
    <property type="entry name" value="SUF_FeS_clus_asmbl_reg"/>
</dbReference>
<reference evidence="1 2" key="1">
    <citation type="submission" date="2017-03" db="EMBL/GenBank/DDBJ databases">
        <authorList>
            <person name="Afonso C.L."/>
            <person name="Miller P.J."/>
            <person name="Scott M.A."/>
            <person name="Spackman E."/>
            <person name="Goraichik I."/>
            <person name="Dimitrov K.M."/>
            <person name="Suarez D.L."/>
            <person name="Swayne D.E."/>
        </authorList>
    </citation>
    <scope>NUCLEOTIDE SEQUENCE [LARGE SCALE GENOMIC DNA]</scope>
    <source>
        <strain evidence="1 2">CECT 7691</strain>
    </source>
</reference>
<dbReference type="InterPro" id="IPR036388">
    <property type="entry name" value="WH-like_DNA-bd_sf"/>
</dbReference>
<dbReference type="OrthoDB" id="9808360at2"/>
<dbReference type="NCBIfam" id="TIGR02944">
    <property type="entry name" value="suf_reg_Xantho"/>
    <property type="match status" value="1"/>
</dbReference>
<dbReference type="PANTHER" id="PTHR33221">
    <property type="entry name" value="WINGED HELIX-TURN-HELIX TRANSCRIPTIONAL REGULATOR, RRF2 FAMILY"/>
    <property type="match status" value="1"/>
</dbReference>
<dbReference type="Gene3D" id="1.10.10.10">
    <property type="entry name" value="Winged helix-like DNA-binding domain superfamily/Winged helix DNA-binding domain"/>
    <property type="match status" value="1"/>
</dbReference>
<organism evidence="1 2">
    <name type="scientific">Oceanibacterium hippocampi</name>
    <dbReference type="NCBI Taxonomy" id="745714"/>
    <lineage>
        <taxon>Bacteria</taxon>
        <taxon>Pseudomonadati</taxon>
        <taxon>Pseudomonadota</taxon>
        <taxon>Alphaproteobacteria</taxon>
        <taxon>Sneathiellales</taxon>
        <taxon>Sneathiellaceae</taxon>
        <taxon>Oceanibacterium</taxon>
    </lineage>
</organism>
<dbReference type="AlphaFoldDB" id="A0A1Y5T7D5"/>
<accession>A0A1Y5T7D5</accession>
<evidence type="ECO:0000313" key="1">
    <source>
        <dbReference type="EMBL" id="SLN57506.1"/>
    </source>
</evidence>
<dbReference type="GO" id="GO:0003700">
    <property type="term" value="F:DNA-binding transcription factor activity"/>
    <property type="evidence" value="ECO:0007669"/>
    <property type="project" value="TreeGrafter"/>
</dbReference>
<sequence>MIKLSKMTDYGVVVMTQIAQEPDRVVTGPDVALTTGLTVPTVAKLMRMLARGGLLLSHRGAHGGYSMARPASEIRISEIVAALEGPIALTSCVDGSDLSCVVEDSCPMRGGWNKINGAIRQALDDVRLSEMMPPMPYPHGTAKGAVRKARAAAAL</sequence>
<dbReference type="Proteomes" id="UP000193200">
    <property type="component" value="Unassembled WGS sequence"/>
</dbReference>
<keyword evidence="2" id="KW-1185">Reference proteome</keyword>
<protein>
    <submittedName>
        <fullName evidence="1">HTH-type transcriptional regulator CymR</fullName>
    </submittedName>
</protein>
<dbReference type="InParanoid" id="A0A1Y5T7D5"/>
<dbReference type="GO" id="GO:0005829">
    <property type="term" value="C:cytosol"/>
    <property type="evidence" value="ECO:0007669"/>
    <property type="project" value="TreeGrafter"/>
</dbReference>
<dbReference type="SUPFAM" id="SSF46785">
    <property type="entry name" value="Winged helix' DNA-binding domain"/>
    <property type="match status" value="1"/>
</dbReference>
<proteinExistence type="predicted"/>
<dbReference type="RefSeq" id="WP_085883870.1">
    <property type="nucleotide sequence ID" value="NZ_FWFR01000002.1"/>
</dbReference>
<dbReference type="InterPro" id="IPR000944">
    <property type="entry name" value="Tscrpt_reg_Rrf2"/>
</dbReference>
<dbReference type="InterPro" id="IPR036390">
    <property type="entry name" value="WH_DNA-bd_sf"/>
</dbReference>
<dbReference type="PANTHER" id="PTHR33221:SF2">
    <property type="entry name" value="TRANSCRIPTIONAL REGULATOR"/>
    <property type="match status" value="1"/>
</dbReference>
<evidence type="ECO:0000313" key="2">
    <source>
        <dbReference type="Proteomes" id="UP000193200"/>
    </source>
</evidence>
<dbReference type="Pfam" id="PF02082">
    <property type="entry name" value="Rrf2"/>
    <property type="match status" value="1"/>
</dbReference>
<name>A0A1Y5T7D5_9PROT</name>
<gene>
    <name evidence="1" type="primary">cymR</name>
    <name evidence="1" type="ORF">OCH7691_02525</name>
</gene>